<proteinExistence type="inferred from homology"/>
<dbReference type="InterPro" id="IPR043162">
    <property type="entry name" value="DOCK_C_lobe_C"/>
</dbReference>
<evidence type="ECO:0000259" key="4">
    <source>
        <dbReference type="PROSITE" id="PS51650"/>
    </source>
</evidence>
<comment type="caution">
    <text evidence="6">The sequence shown here is derived from an EMBL/GenBank/DDBJ whole genome shotgun (WGS) entry which is preliminary data.</text>
</comment>
<dbReference type="PROSITE" id="PS51650">
    <property type="entry name" value="C2_DOCK"/>
    <property type="match status" value="1"/>
</dbReference>
<dbReference type="InterPro" id="IPR046773">
    <property type="entry name" value="DOCKER_Lobe_C"/>
</dbReference>
<feature type="domain" description="DOCKER" evidence="5">
    <location>
        <begin position="1166"/>
        <end position="1589"/>
    </location>
</feature>
<sequence length="2016" mass="225310">MSSSSLSSSQTSSSVTTSSSSLSSFVSNSNLFSSEKSCNSSSTPDSSSIDSSEFGTGGSFKRSVGFSVIPLLELVSRDQELKPSSSMFKDESVVTRVLLSDEPMLLAVSIKLYEGDLTTSALEAVLKHRQSSSISINTLPFSSSTSSSSNSSSSSLISKLSPLNGNYQLTVCAKFISEQMTTNHNPLSTKLTTRFPLGVKNMSETKGPNLQANNSLADWLLLQHGSTNMGTLTNHSKNGEQSSLTMSSSCLPFVVVQKRIYGDLITAGYLRNDFYVVLESAEFDKGGKAIPKNVEVSVCLITENGIQERALSSGANDVPVTFYRSHIQYHQNSPKWCEHLKINIPLELFESAHLRFTFCHCSSKERERKFIGFSFLPLSDHNGACLPDGEHELYIYKCDNERKLDDTSFYLNVPWGNNEKISSGHSSSTSSIASSTTSSSSTSLATTSALINSRSSKEGFYIKTNLVSSKLTQNSDILSLLKWSSTPLDKVYDALQRIGRVSGDEMVKFLEDILDALFTLFTNSAGSFESSSSQMTIIFRVLVDFFKTLNDPKFVSYRAALDTYIENQFSAPLVHQGLIACVKKYIELVIISFQSETSSPPSLSGVTKRELEFILRCLSVFDWTLKIIVQSRILYMQASASGGNEFLLESSKVLTIQSSEDFRSEIFTLFSSINRLLLVETKSSDDYLIIAIQEAVLSSLPNAFGYLSKVLSPLELAKLVKSIVHSSKSMNDLSSPPTSNSTTPTNQNVNSSSNRKTIVNARLSLLQETIRCQFVWSDEEARIELLDTFIRLLNSACHTDSNNCLSILHDIIFYLIENTFSHGKVKHLANYNAKPKFQMKHICDREIELLSFGAIDAIVEHIIELTGVVPSGLSSTFDQSTFKRTSSISNSSEGDEDYLGNYIICFMVLLDCMTVKHFEKLFETRSNRQCKELIIHIFMVFLNALYYFNDSWLEIKMNVNRIILQSLALLRTIMAQEFLLGDKFDFTIWRTYFKLSIAFLTQQRLQLDLQPYWKKQFILDTYGGDMRVMMGLELVSCWNMIGKSKMAFIPSLVSSFVDVSLVPERKLREATIPIFFDMLSVNYENNSNLKLVETALIDKLDSVAHKPECDMEYRNLFSNIMNNLIEKHKPIWYFDGIQLVKSISRLLLLLIDYRNELKCKLTALKPGSNDIDDSLLICTYALLRFYRDEGDLYNCKSLMLRYVDKLASFHTTLGNHSEAAFTLKLHIDQLSWSSNDSLKKESIYETMLRNFEQGQCWEEGIKICKVLQDVYENNYKFSKLSSILKRHAELLDKILNEHRPENEYFRVSFYGGLFPTFLQNTTFIFRGLQFEKISNFTHRIKKEFPNAQLLTKNIPTDELIINSDSQYIQIFAVKPVAEPPVSPDQTLIFGAPDNVLSYYNTNFVCKFIQDRPIQRAPFDPNNEFKSLWIERTIFFTEEQLPGILRMFQVVSTQVAYLSPIENACETIENMNNELSKLIATYSSDSSRSESISPLSMRLQGILDAAVNGGIAKYIDAFLCSEFLSSNPDQVANVTLLKNRIAHQIKILESGLTLHGRLAPIPVRPLHTRLLERFATMRNTVNQANIETSQALLWIPPMVSNMQTSTPNRPSILSQPLPPIPNVQRQDTISDPETSSLSSTSSTSATQNITSQDRGVVTPPIQVSSHSFLVQSPGGKSLKCKPLPPLPPPEEVTILKAKPIINLSNGDQSDENDKQQSSPKLEDSIYSVPQLSDLLMDCNDKVSSVDDDSLDYYDESATTAKTNGNSMKSYNNNCNIYRSRSIPRSSISNYINANSQTDPDQLPPLTRGQSNNNLSELEELKNSPPPLPPRCSNLDRSNSLNSSVRSSPIAPPALPKRRARQLSSNSNTSIPINSHSNNGIIFSSKVSESECFMNNFDGIEFENLVISSPTPRSDSTHQSSRPAPIIGIEISDSEGDLFAATPLITDTISSYIEPTNGSGLNGNQIREHRSKSSSLPRMQSLASNLESMCGKPALATKPNSTITSDRLCENNSSLIDY</sequence>
<dbReference type="OMA" id="DFCRISE"/>
<dbReference type="InterPro" id="IPR035892">
    <property type="entry name" value="C2_domain_sf"/>
</dbReference>
<organism evidence="6 7">
    <name type="scientific">Blomia tropicalis</name>
    <name type="common">Mite</name>
    <dbReference type="NCBI Taxonomy" id="40697"/>
    <lineage>
        <taxon>Eukaryota</taxon>
        <taxon>Metazoa</taxon>
        <taxon>Ecdysozoa</taxon>
        <taxon>Arthropoda</taxon>
        <taxon>Chelicerata</taxon>
        <taxon>Arachnida</taxon>
        <taxon>Acari</taxon>
        <taxon>Acariformes</taxon>
        <taxon>Sarcoptiformes</taxon>
        <taxon>Astigmata</taxon>
        <taxon>Glycyphagoidea</taxon>
        <taxon>Echimyopodidae</taxon>
        <taxon>Blomia</taxon>
    </lineage>
</organism>
<dbReference type="PANTHER" id="PTHR45653:SF12">
    <property type="entry name" value="SPONGE, ISOFORM E"/>
    <property type="match status" value="1"/>
</dbReference>
<accession>A0A9Q0RTG7</accession>
<feature type="region of interest" description="Disordered" evidence="3">
    <location>
        <begin position="728"/>
        <end position="754"/>
    </location>
</feature>
<dbReference type="GO" id="GO:0031267">
    <property type="term" value="F:small GTPase binding"/>
    <property type="evidence" value="ECO:0007669"/>
    <property type="project" value="TreeGrafter"/>
</dbReference>
<dbReference type="Proteomes" id="UP001142055">
    <property type="component" value="Chromosome 1"/>
</dbReference>
<feature type="region of interest" description="Disordered" evidence="3">
    <location>
        <begin position="1789"/>
        <end position="1877"/>
    </location>
</feature>
<dbReference type="GO" id="GO:0005886">
    <property type="term" value="C:plasma membrane"/>
    <property type="evidence" value="ECO:0007669"/>
    <property type="project" value="TreeGrafter"/>
</dbReference>
<protein>
    <submittedName>
        <fullName evidence="6">Uncharacterized protein</fullName>
    </submittedName>
</protein>
<comment type="similarity">
    <text evidence="2">Belongs to the DOCK family.</text>
</comment>
<dbReference type="GO" id="GO:0007264">
    <property type="term" value="P:small GTPase-mediated signal transduction"/>
    <property type="evidence" value="ECO:0007669"/>
    <property type="project" value="InterPro"/>
</dbReference>
<feature type="compositionally biased region" description="Low complexity" evidence="3">
    <location>
        <begin position="1829"/>
        <end position="1846"/>
    </location>
</feature>
<dbReference type="Pfam" id="PF20421">
    <property type="entry name" value="DHR-2_Lobe_C"/>
    <property type="match status" value="1"/>
</dbReference>
<dbReference type="PANTHER" id="PTHR45653">
    <property type="entry name" value="DEDICATOR OF CYTOKINESIS"/>
    <property type="match status" value="1"/>
</dbReference>
<dbReference type="EMBL" id="JAPWDV010000001">
    <property type="protein sequence ID" value="KAJ6225846.1"/>
    <property type="molecule type" value="Genomic_DNA"/>
</dbReference>
<dbReference type="SUPFAM" id="SSF49562">
    <property type="entry name" value="C2 domain (Calcium/lipid-binding domain, CaLB)"/>
    <property type="match status" value="1"/>
</dbReference>
<dbReference type="GO" id="GO:0005085">
    <property type="term" value="F:guanyl-nucleotide exchange factor activity"/>
    <property type="evidence" value="ECO:0007669"/>
    <property type="project" value="UniProtKB-KW"/>
</dbReference>
<dbReference type="InterPro" id="IPR043161">
    <property type="entry name" value="DOCK_C_lobe_A"/>
</dbReference>
<name>A0A9Q0RTG7_BLOTA</name>
<dbReference type="Pfam" id="PF14429">
    <property type="entry name" value="DOCK-C2"/>
    <property type="match status" value="1"/>
</dbReference>
<dbReference type="Gene3D" id="1.25.40.410">
    <property type="match status" value="1"/>
</dbReference>
<evidence type="ECO:0000313" key="7">
    <source>
        <dbReference type="Proteomes" id="UP001142055"/>
    </source>
</evidence>
<feature type="region of interest" description="Disordered" evidence="3">
    <location>
        <begin position="1666"/>
        <end position="1723"/>
    </location>
</feature>
<gene>
    <name evidence="6" type="ORF">RDWZM_004391</name>
</gene>
<evidence type="ECO:0000256" key="2">
    <source>
        <dbReference type="PROSITE-ProRule" id="PRU00983"/>
    </source>
</evidence>
<dbReference type="Pfam" id="PF23554">
    <property type="entry name" value="TPR_DOCK"/>
    <property type="match status" value="1"/>
</dbReference>
<dbReference type="GO" id="GO:0005737">
    <property type="term" value="C:cytoplasm"/>
    <property type="evidence" value="ECO:0007669"/>
    <property type="project" value="TreeGrafter"/>
</dbReference>
<dbReference type="Pfam" id="PF06920">
    <property type="entry name" value="DHR-2_Lobe_A"/>
    <property type="match status" value="1"/>
</dbReference>
<dbReference type="Pfam" id="PF20422">
    <property type="entry name" value="DHR-2_Lobe_B"/>
    <property type="match status" value="1"/>
</dbReference>
<dbReference type="PROSITE" id="PS51651">
    <property type="entry name" value="DOCKER"/>
    <property type="match status" value="1"/>
</dbReference>
<dbReference type="InterPro" id="IPR026791">
    <property type="entry name" value="DOCK"/>
</dbReference>
<keyword evidence="1" id="KW-0344">Guanine-nucleotide releasing factor</keyword>
<dbReference type="InterPro" id="IPR046769">
    <property type="entry name" value="DOCKER_Lobe_A"/>
</dbReference>
<evidence type="ECO:0000256" key="1">
    <source>
        <dbReference type="ARBA" id="ARBA00022658"/>
    </source>
</evidence>
<dbReference type="InterPro" id="IPR046770">
    <property type="entry name" value="DOCKER_Lobe_B"/>
</dbReference>
<feature type="region of interest" description="Disordered" evidence="3">
    <location>
        <begin position="1604"/>
        <end position="1654"/>
    </location>
</feature>
<feature type="compositionally biased region" description="Low complexity" evidence="3">
    <location>
        <begin position="734"/>
        <end position="754"/>
    </location>
</feature>
<dbReference type="Gene3D" id="2.60.40.150">
    <property type="entry name" value="C2 domain"/>
    <property type="match status" value="1"/>
</dbReference>
<feature type="domain" description="C2 DOCK-type" evidence="4">
    <location>
        <begin position="271"/>
        <end position="467"/>
    </location>
</feature>
<evidence type="ECO:0000256" key="3">
    <source>
        <dbReference type="SAM" id="MobiDB-lite"/>
    </source>
</evidence>
<dbReference type="InterPro" id="IPR027007">
    <property type="entry name" value="C2_DOCK-type_domain"/>
</dbReference>
<dbReference type="Gene3D" id="1.20.58.740">
    <property type="match status" value="1"/>
</dbReference>
<evidence type="ECO:0000313" key="6">
    <source>
        <dbReference type="EMBL" id="KAJ6225846.1"/>
    </source>
</evidence>
<dbReference type="InterPro" id="IPR027357">
    <property type="entry name" value="DOCKER_dom"/>
</dbReference>
<dbReference type="InterPro" id="IPR056372">
    <property type="entry name" value="TPR_DOCK"/>
</dbReference>
<feature type="compositionally biased region" description="Low complexity" evidence="3">
    <location>
        <begin position="1628"/>
        <end position="1650"/>
    </location>
</feature>
<feature type="compositionally biased region" description="Low complexity" evidence="3">
    <location>
        <begin position="1862"/>
        <end position="1877"/>
    </location>
</feature>
<keyword evidence="7" id="KW-1185">Reference proteome</keyword>
<reference evidence="6" key="1">
    <citation type="submission" date="2022-12" db="EMBL/GenBank/DDBJ databases">
        <title>Genome assemblies of Blomia tropicalis.</title>
        <authorList>
            <person name="Cui Y."/>
        </authorList>
    </citation>
    <scope>NUCLEOTIDE SEQUENCE</scope>
    <source>
        <tissue evidence="6">Adult mites</tissue>
    </source>
</reference>
<feature type="region of interest" description="Disordered" evidence="3">
    <location>
        <begin position="1"/>
        <end position="52"/>
    </location>
</feature>
<evidence type="ECO:0000259" key="5">
    <source>
        <dbReference type="PROSITE" id="PS51651"/>
    </source>
</evidence>